<name>A0AB32XAW8_MYCFM</name>
<dbReference type="KEGG" id="mfm:MfeM64YM_0289"/>
<sequence length="44" mass="5483">MFFIIFKIPFFPKIKILIYNFLYKKGEKMTAKINYDKNNYQTRI</sequence>
<evidence type="ECO:0000313" key="1">
    <source>
        <dbReference type="EMBL" id="ADV34293.1"/>
    </source>
</evidence>
<organism evidence="1 2">
    <name type="scientific">Mycoplasmopsis fermentans (strain M64)</name>
    <name type="common">Mycoplasma fermentans</name>
    <dbReference type="NCBI Taxonomy" id="943945"/>
    <lineage>
        <taxon>Bacteria</taxon>
        <taxon>Bacillati</taxon>
        <taxon>Mycoplasmatota</taxon>
        <taxon>Mycoplasmoidales</taxon>
        <taxon>Metamycoplasmataceae</taxon>
        <taxon>Mycoplasmopsis</taxon>
    </lineage>
</organism>
<evidence type="ECO:0000313" key="2">
    <source>
        <dbReference type="Proteomes" id="UP000007473"/>
    </source>
</evidence>
<dbReference type="Proteomes" id="UP000007473">
    <property type="component" value="Chromosome"/>
</dbReference>
<gene>
    <name evidence="1" type="ordered locus">MfeM64YM_0289</name>
</gene>
<proteinExistence type="predicted"/>
<accession>A0AB32XAW8</accession>
<reference evidence="1 2" key="1">
    <citation type="journal article" date="2011" name="J. Bacteriol.">
        <title>Genome sequence of the repetitive-sequence-rich Mycoplasma fermentans strain M64.</title>
        <authorList>
            <person name="Shu H.W."/>
            <person name="Liu T.T."/>
            <person name="Chang H.Y."/>
            <person name="Liu Y.M."/>
            <person name="Wu K.M."/>
            <person name="Shu H.Y."/>
            <person name="Tsai S.F."/>
            <person name="Hsiao K.J."/>
            <person name="Hu W.S."/>
            <person name="Ng W.V."/>
        </authorList>
    </citation>
    <scope>NUCLEOTIDE SEQUENCE [LARGE SCALE GENOMIC DNA]</scope>
    <source>
        <strain evidence="1 2">M64</strain>
    </source>
</reference>
<dbReference type="EMBL" id="CP002458">
    <property type="protein sequence ID" value="ADV34293.1"/>
    <property type="molecule type" value="Genomic_DNA"/>
</dbReference>
<dbReference type="AlphaFoldDB" id="A0AB32XAW8"/>
<protein>
    <submittedName>
        <fullName evidence="1">Uncharacterized protein</fullName>
    </submittedName>
</protein>